<reference evidence="1 2" key="2">
    <citation type="journal article" date="2011" name="J. Bacteriol.">
        <title>Genomes of three methylotrophs from a single niche uncover genetic and metabolic divergence of Methylophilaceae.</title>
        <authorList>
            <person name="Lapidus A."/>
            <person name="Clum A."/>
            <person name="Labutti K."/>
            <person name="Kaluzhnaya M.G."/>
            <person name="Lim S."/>
            <person name="Beck D.A."/>
            <person name="Glavina Del Rio T."/>
            <person name="Nolan M."/>
            <person name="Mavromatis K."/>
            <person name="Huntemann M."/>
            <person name="Lucas S."/>
            <person name="Lidstrom M.E."/>
            <person name="Ivanova N."/>
            <person name="Chistoserdova L."/>
        </authorList>
    </citation>
    <scope>NUCLEOTIDE SEQUENCE [LARGE SCALE GENOMIC DNA]</scope>
    <source>
        <strain evidence="2">JLW8 / ATCC BAA-1282 / DSM 17540</strain>
    </source>
</reference>
<dbReference type="KEGG" id="mmb:Mmol_2275"/>
<accession>C6WTN6</accession>
<evidence type="ECO:0000313" key="2">
    <source>
        <dbReference type="Proteomes" id="UP000002742"/>
    </source>
</evidence>
<gene>
    <name evidence="1" type="ordered locus">Mmol_2275</name>
</gene>
<reference evidence="2" key="1">
    <citation type="submission" date="2009-07" db="EMBL/GenBank/DDBJ databases">
        <title>Complete sequence of Methylotenera mobilis JLW8.</title>
        <authorList>
            <consortium name="US DOE Joint Genome Institute"/>
            <person name="Lucas S."/>
            <person name="Copeland A."/>
            <person name="Lapidus A."/>
            <person name="Glavina del Rio T."/>
            <person name="Tice H."/>
            <person name="Bruce D."/>
            <person name="Goodwin L."/>
            <person name="Pitluck S."/>
            <person name="LaButti K.M."/>
            <person name="Clum A."/>
            <person name="Larimer F."/>
            <person name="Land M."/>
            <person name="Hauser L."/>
            <person name="Kyrpides N."/>
            <person name="Mikhailova N."/>
            <person name="Kayluzhnaya M."/>
            <person name="Chistoserdova L."/>
        </authorList>
    </citation>
    <scope>NUCLEOTIDE SEQUENCE [LARGE SCALE GENOMIC DNA]</scope>
    <source>
        <strain evidence="2">JLW8 / ATCC BAA-1282 / DSM 17540</strain>
    </source>
</reference>
<protein>
    <submittedName>
        <fullName evidence="1">Uncharacterized protein</fullName>
    </submittedName>
</protein>
<dbReference type="AlphaFoldDB" id="C6WTN6"/>
<organism evidence="1 2">
    <name type="scientific">Methylotenera mobilis (strain JLW8 / ATCC BAA-1282 / DSM 17540)</name>
    <dbReference type="NCBI Taxonomy" id="583345"/>
    <lineage>
        <taxon>Bacteria</taxon>
        <taxon>Pseudomonadati</taxon>
        <taxon>Pseudomonadota</taxon>
        <taxon>Betaproteobacteria</taxon>
        <taxon>Nitrosomonadales</taxon>
        <taxon>Methylophilaceae</taxon>
        <taxon>Methylotenera</taxon>
    </lineage>
</organism>
<proteinExistence type="predicted"/>
<dbReference type="EMBL" id="CP001672">
    <property type="protein sequence ID" value="ACT49177.1"/>
    <property type="molecule type" value="Genomic_DNA"/>
</dbReference>
<dbReference type="Proteomes" id="UP000002742">
    <property type="component" value="Chromosome"/>
</dbReference>
<dbReference type="HOGENOM" id="CLU_3312578_0_0_4"/>
<sequence>MTHLIKKLRRYSTIFLLSVSPAQMSIVIWEKDLSNRLLG</sequence>
<evidence type="ECO:0000313" key="1">
    <source>
        <dbReference type="EMBL" id="ACT49177.1"/>
    </source>
</evidence>
<dbReference type="STRING" id="583345.Mmol_2275"/>
<name>C6WTN6_METML</name>
<keyword evidence="2" id="KW-1185">Reference proteome</keyword>